<keyword evidence="1" id="KW-1133">Transmembrane helix</keyword>
<keyword evidence="3" id="KW-1185">Reference proteome</keyword>
<dbReference type="KEGG" id="mcit:NCTC10181_00567"/>
<evidence type="ECO:0000313" key="2">
    <source>
        <dbReference type="EMBL" id="VEU74707.1"/>
    </source>
</evidence>
<feature type="transmembrane region" description="Helical" evidence="1">
    <location>
        <begin position="248"/>
        <end position="268"/>
    </location>
</feature>
<keyword evidence="1" id="KW-0472">Membrane</keyword>
<dbReference type="Proteomes" id="UP000290985">
    <property type="component" value="Chromosome"/>
</dbReference>
<evidence type="ECO:0000313" key="3">
    <source>
        <dbReference type="Proteomes" id="UP000290985"/>
    </source>
</evidence>
<organism evidence="2 3">
    <name type="scientific">Mycoplasmopsis citelli</name>
    <dbReference type="NCBI Taxonomy" id="171281"/>
    <lineage>
        <taxon>Bacteria</taxon>
        <taxon>Bacillati</taxon>
        <taxon>Mycoplasmatota</taxon>
        <taxon>Mycoplasmoidales</taxon>
        <taxon>Metamycoplasmataceae</taxon>
        <taxon>Mycoplasmopsis</taxon>
    </lineage>
</organism>
<dbReference type="EMBL" id="LR215036">
    <property type="protein sequence ID" value="VEU74707.1"/>
    <property type="molecule type" value="Genomic_DNA"/>
</dbReference>
<feature type="transmembrane region" description="Helical" evidence="1">
    <location>
        <begin position="105"/>
        <end position="131"/>
    </location>
</feature>
<proteinExistence type="predicted"/>
<feature type="transmembrane region" description="Helical" evidence="1">
    <location>
        <begin position="21"/>
        <end position="43"/>
    </location>
</feature>
<sequence length="370" mass="42708">MSTYILFRRQFISLWNQKFRFLFSVFVPIFIFTVLLLILDFVAVKRGSKSLLTATNFQVGTGLLFLITIINGATLTVIQIQDNFNNAVNDIKITPIKHWKIRYSYFLFNFLINFITAVFIYLIFIVITLAFDATELESFNRNNQNLKSIASETIDSVASLIKYIKQIPELSAQYGNNADEILKNLENIYTSASNEATKALFDAQTINVLNLSTMSFTLLLTISSSLFASLFFPIVLSRLKSINIWQAINVVLILFGGYFIGTFIHLYYYPGWLRAFCSIIPTTHLLQIARHSLYAGTVGEATNLSLNPISLFNQNISVSWSLIYVLFWIAFLFFINIFLDKLISMWNIFKYHLKEKYGKFVKKSTYWFKK</sequence>
<name>A0A449B277_9BACT</name>
<accession>A0A449B277</accession>
<keyword evidence="1" id="KW-0812">Transmembrane</keyword>
<dbReference type="RefSeq" id="WP_129725514.1">
    <property type="nucleotide sequence ID" value="NZ_LR215036.1"/>
</dbReference>
<evidence type="ECO:0000256" key="1">
    <source>
        <dbReference type="SAM" id="Phobius"/>
    </source>
</evidence>
<feature type="transmembrane region" description="Helical" evidence="1">
    <location>
        <begin position="318"/>
        <end position="339"/>
    </location>
</feature>
<gene>
    <name evidence="2" type="ORF">NCTC10181_00567</name>
</gene>
<dbReference type="AlphaFoldDB" id="A0A449B277"/>
<feature type="transmembrane region" description="Helical" evidence="1">
    <location>
        <begin position="63"/>
        <end position="84"/>
    </location>
</feature>
<dbReference type="OrthoDB" id="400853at2"/>
<reference evidence="2 3" key="1">
    <citation type="submission" date="2019-01" db="EMBL/GenBank/DDBJ databases">
        <authorList>
            <consortium name="Pathogen Informatics"/>
        </authorList>
    </citation>
    <scope>NUCLEOTIDE SEQUENCE [LARGE SCALE GENOMIC DNA]</scope>
    <source>
        <strain evidence="2 3">NCTC10181</strain>
    </source>
</reference>
<feature type="transmembrane region" description="Helical" evidence="1">
    <location>
        <begin position="216"/>
        <end position="236"/>
    </location>
</feature>
<protein>
    <submittedName>
        <fullName evidence="2">Uncharacterized protein</fullName>
    </submittedName>
</protein>